<dbReference type="PROSITE" id="PS51186">
    <property type="entry name" value="GNAT"/>
    <property type="match status" value="1"/>
</dbReference>
<dbReference type="PANTHER" id="PTHR43792:SF1">
    <property type="entry name" value="N-ACETYLTRANSFERASE DOMAIN-CONTAINING PROTEIN"/>
    <property type="match status" value="1"/>
</dbReference>
<accession>A0A919CR53</accession>
<keyword evidence="3" id="KW-1185">Reference proteome</keyword>
<dbReference type="InterPro" id="IPR016181">
    <property type="entry name" value="Acyl_CoA_acyltransferase"/>
</dbReference>
<dbReference type="SUPFAM" id="SSF55729">
    <property type="entry name" value="Acyl-CoA N-acyltransferases (Nat)"/>
    <property type="match status" value="1"/>
</dbReference>
<gene>
    <name evidence="2" type="ORF">GCM10017083_39320</name>
</gene>
<proteinExistence type="predicted"/>
<sequence length="182" mass="19803">MREPGIPTVVTDRLTLRAFTPADREAYAALRADPEVVRYLPGGEALVPFAAEIADSRIRSFREGWARGYGVWAVEETATGAFVGQAGLASMERASEVEVLYALGRPFWGRGYAREAAAAALRFGFETVGLDRIVAFVVPENEASARVLEAVGLRSIGDTDYNGFTVRGFRIEAEDWRARGAA</sequence>
<protein>
    <submittedName>
        <fullName evidence="2">N-acetyltransferase</fullName>
    </submittedName>
</protein>
<dbReference type="Proteomes" id="UP000630353">
    <property type="component" value="Unassembled WGS sequence"/>
</dbReference>
<evidence type="ECO:0000313" key="3">
    <source>
        <dbReference type="Proteomes" id="UP000630353"/>
    </source>
</evidence>
<dbReference type="AlphaFoldDB" id="A0A919CR53"/>
<dbReference type="InterPro" id="IPR051531">
    <property type="entry name" value="N-acetyltransferase"/>
</dbReference>
<dbReference type="Gene3D" id="3.40.630.30">
    <property type="match status" value="1"/>
</dbReference>
<dbReference type="PANTHER" id="PTHR43792">
    <property type="entry name" value="GNAT FAMILY, PUTATIVE (AFU_ORTHOLOGUE AFUA_3G00765)-RELATED-RELATED"/>
    <property type="match status" value="1"/>
</dbReference>
<dbReference type="RefSeq" id="WP_189992791.1">
    <property type="nucleotide sequence ID" value="NZ_BMZS01000009.1"/>
</dbReference>
<dbReference type="Pfam" id="PF13302">
    <property type="entry name" value="Acetyltransf_3"/>
    <property type="match status" value="1"/>
</dbReference>
<reference evidence="2" key="2">
    <citation type="submission" date="2020-09" db="EMBL/GenBank/DDBJ databases">
        <authorList>
            <person name="Sun Q."/>
            <person name="Kim S."/>
        </authorList>
    </citation>
    <scope>NUCLEOTIDE SEQUENCE</scope>
    <source>
        <strain evidence="2">KCTC 42651</strain>
    </source>
</reference>
<dbReference type="InterPro" id="IPR000182">
    <property type="entry name" value="GNAT_dom"/>
</dbReference>
<evidence type="ECO:0000259" key="1">
    <source>
        <dbReference type="PROSITE" id="PS51186"/>
    </source>
</evidence>
<organism evidence="2 3">
    <name type="scientific">Thalassobaculum fulvum</name>
    <dbReference type="NCBI Taxonomy" id="1633335"/>
    <lineage>
        <taxon>Bacteria</taxon>
        <taxon>Pseudomonadati</taxon>
        <taxon>Pseudomonadota</taxon>
        <taxon>Alphaproteobacteria</taxon>
        <taxon>Rhodospirillales</taxon>
        <taxon>Thalassobaculaceae</taxon>
        <taxon>Thalassobaculum</taxon>
    </lineage>
</organism>
<evidence type="ECO:0000313" key="2">
    <source>
        <dbReference type="EMBL" id="GHD57566.1"/>
    </source>
</evidence>
<feature type="domain" description="N-acetyltransferase" evidence="1">
    <location>
        <begin position="14"/>
        <end position="182"/>
    </location>
</feature>
<name>A0A919CR53_9PROT</name>
<reference evidence="2" key="1">
    <citation type="journal article" date="2014" name="Int. J. Syst. Evol. Microbiol.">
        <title>Complete genome sequence of Corynebacterium casei LMG S-19264T (=DSM 44701T), isolated from a smear-ripened cheese.</title>
        <authorList>
            <consortium name="US DOE Joint Genome Institute (JGI-PGF)"/>
            <person name="Walter F."/>
            <person name="Albersmeier A."/>
            <person name="Kalinowski J."/>
            <person name="Ruckert C."/>
        </authorList>
    </citation>
    <scope>NUCLEOTIDE SEQUENCE</scope>
    <source>
        <strain evidence="2">KCTC 42651</strain>
    </source>
</reference>
<comment type="caution">
    <text evidence="2">The sequence shown here is derived from an EMBL/GenBank/DDBJ whole genome shotgun (WGS) entry which is preliminary data.</text>
</comment>
<dbReference type="EMBL" id="BMZS01000009">
    <property type="protein sequence ID" value="GHD57566.1"/>
    <property type="molecule type" value="Genomic_DNA"/>
</dbReference>
<dbReference type="GO" id="GO:0016747">
    <property type="term" value="F:acyltransferase activity, transferring groups other than amino-acyl groups"/>
    <property type="evidence" value="ECO:0007669"/>
    <property type="project" value="InterPro"/>
</dbReference>